<evidence type="ECO:0000256" key="2">
    <source>
        <dbReference type="ARBA" id="ARBA00023315"/>
    </source>
</evidence>
<evidence type="ECO:0000313" key="6">
    <source>
        <dbReference type="Proteomes" id="UP001490330"/>
    </source>
</evidence>
<reference evidence="5 6" key="1">
    <citation type="submission" date="2024-06" db="EMBL/GenBank/DDBJ databases">
        <title>The Natural Products Discovery Center: Release of the First 8490 Sequenced Strains for Exploring Actinobacteria Biosynthetic Diversity.</title>
        <authorList>
            <person name="Kalkreuter E."/>
            <person name="Kautsar S.A."/>
            <person name="Yang D."/>
            <person name="Bader C.D."/>
            <person name="Teijaro C.N."/>
            <person name="Fluegel L."/>
            <person name="Davis C.M."/>
            <person name="Simpson J.R."/>
            <person name="Lauterbach L."/>
            <person name="Steele A.D."/>
            <person name="Gui C."/>
            <person name="Meng S."/>
            <person name="Li G."/>
            <person name="Viehrig K."/>
            <person name="Ye F."/>
            <person name="Su P."/>
            <person name="Kiefer A.F."/>
            <person name="Nichols A."/>
            <person name="Cepeda A.J."/>
            <person name="Yan W."/>
            <person name="Fan B."/>
            <person name="Jiang Y."/>
            <person name="Adhikari A."/>
            <person name="Zheng C.-J."/>
            <person name="Schuster L."/>
            <person name="Cowan T.M."/>
            <person name="Smanski M.J."/>
            <person name="Chevrette M.G."/>
            <person name="De Carvalho L.P.S."/>
            <person name="Shen B."/>
        </authorList>
    </citation>
    <scope>NUCLEOTIDE SEQUENCE [LARGE SCALE GENOMIC DNA]</scope>
    <source>
        <strain evidence="5 6">NPDC000632</strain>
    </source>
</reference>
<evidence type="ECO:0000256" key="3">
    <source>
        <dbReference type="SAM" id="MobiDB-lite"/>
    </source>
</evidence>
<evidence type="ECO:0000256" key="1">
    <source>
        <dbReference type="ARBA" id="ARBA00022679"/>
    </source>
</evidence>
<dbReference type="CDD" id="cd04301">
    <property type="entry name" value="NAT_SF"/>
    <property type="match status" value="1"/>
</dbReference>
<comment type="caution">
    <text evidence="5">The sequence shown here is derived from an EMBL/GenBank/DDBJ whole genome shotgun (WGS) entry which is preliminary data.</text>
</comment>
<gene>
    <name evidence="5" type="ORF">ABT322_28570</name>
</gene>
<dbReference type="EMBL" id="JBEPCV010000034">
    <property type="protein sequence ID" value="MER6907611.1"/>
    <property type="molecule type" value="Genomic_DNA"/>
</dbReference>
<accession>A0ABV1VM88</accession>
<evidence type="ECO:0000313" key="5">
    <source>
        <dbReference type="EMBL" id="MER6907611.1"/>
    </source>
</evidence>
<dbReference type="InterPro" id="IPR050680">
    <property type="entry name" value="YpeA/RimI_acetyltransf"/>
</dbReference>
<dbReference type="RefSeq" id="WP_350724034.1">
    <property type="nucleotide sequence ID" value="NZ_JBEPCO010000050.1"/>
</dbReference>
<dbReference type="PANTHER" id="PTHR43420">
    <property type="entry name" value="ACETYLTRANSFERASE"/>
    <property type="match status" value="1"/>
</dbReference>
<dbReference type="PANTHER" id="PTHR43420:SF3">
    <property type="entry name" value="N-ACETYLTRANSFERASE DOMAIN-CONTAINING PROTEIN"/>
    <property type="match status" value="1"/>
</dbReference>
<dbReference type="Pfam" id="PF08445">
    <property type="entry name" value="FR47"/>
    <property type="match status" value="1"/>
</dbReference>
<organism evidence="5 6">
    <name type="scientific">Streptomyces flaveolus</name>
    <dbReference type="NCBI Taxonomy" id="67297"/>
    <lineage>
        <taxon>Bacteria</taxon>
        <taxon>Bacillati</taxon>
        <taxon>Actinomycetota</taxon>
        <taxon>Actinomycetes</taxon>
        <taxon>Kitasatosporales</taxon>
        <taxon>Streptomycetaceae</taxon>
        <taxon>Streptomyces</taxon>
    </lineage>
</organism>
<dbReference type="PROSITE" id="PS51186">
    <property type="entry name" value="GNAT"/>
    <property type="match status" value="1"/>
</dbReference>
<sequence>MEQQQQEREDEAGIPRPRDAEPGRKPADPEPLDNPVFSALSTAHAAVARRQGRALRYPADVSPFMALPSRPDGDDWLNLALLARGDDVVFFAPPEHIPHHWEEVFQLKGMQMVDAGVGPADDEGIVTLGPDDVPEMLDLTARTKPGPFLPGTAKLGTYLGIRAEGALVAMAGERFRFPGGAEISAVCTSEDWRGRGLAARLIRVLSARIRERGDLPFLHVVAANRGAIRLYEKLGFATRTDTTVVGLRYTGNTPLPRPL</sequence>
<dbReference type="EC" id="2.3.1.-" evidence="5"/>
<dbReference type="SUPFAM" id="SSF55729">
    <property type="entry name" value="Acyl-CoA N-acyltransferases (Nat)"/>
    <property type="match status" value="1"/>
</dbReference>
<dbReference type="Proteomes" id="UP001490330">
    <property type="component" value="Unassembled WGS sequence"/>
</dbReference>
<protein>
    <submittedName>
        <fullName evidence="5">GNAT family N-acetyltransferase</fullName>
        <ecNumber evidence="5">2.3.1.-</ecNumber>
    </submittedName>
</protein>
<feature type="domain" description="N-acetyltransferase" evidence="4">
    <location>
        <begin position="123"/>
        <end position="259"/>
    </location>
</feature>
<dbReference type="InterPro" id="IPR000182">
    <property type="entry name" value="GNAT_dom"/>
</dbReference>
<name>A0ABV1VM88_9ACTN</name>
<feature type="compositionally biased region" description="Basic and acidic residues" evidence="3">
    <location>
        <begin position="1"/>
        <end position="28"/>
    </location>
</feature>
<proteinExistence type="predicted"/>
<keyword evidence="6" id="KW-1185">Reference proteome</keyword>
<feature type="region of interest" description="Disordered" evidence="3">
    <location>
        <begin position="1"/>
        <end position="36"/>
    </location>
</feature>
<dbReference type="Gene3D" id="3.40.630.30">
    <property type="match status" value="1"/>
</dbReference>
<dbReference type="InterPro" id="IPR016181">
    <property type="entry name" value="Acyl_CoA_acyltransferase"/>
</dbReference>
<dbReference type="InterPro" id="IPR013653">
    <property type="entry name" value="GCN5-like_dom"/>
</dbReference>
<keyword evidence="2 5" id="KW-0012">Acyltransferase</keyword>
<dbReference type="GO" id="GO:0016746">
    <property type="term" value="F:acyltransferase activity"/>
    <property type="evidence" value="ECO:0007669"/>
    <property type="project" value="UniProtKB-KW"/>
</dbReference>
<evidence type="ECO:0000259" key="4">
    <source>
        <dbReference type="PROSITE" id="PS51186"/>
    </source>
</evidence>
<keyword evidence="1 5" id="KW-0808">Transferase</keyword>